<dbReference type="InterPro" id="IPR038883">
    <property type="entry name" value="AN11006-like"/>
</dbReference>
<evidence type="ECO:0000313" key="2">
    <source>
        <dbReference type="EMBL" id="OCL05667.1"/>
    </source>
</evidence>
<dbReference type="Proteomes" id="UP000250140">
    <property type="component" value="Unassembled WGS sequence"/>
</dbReference>
<dbReference type="PANTHER" id="PTHR42085">
    <property type="entry name" value="F-BOX DOMAIN-CONTAINING PROTEIN"/>
    <property type="match status" value="1"/>
</dbReference>
<keyword evidence="3" id="KW-1185">Reference proteome</keyword>
<protein>
    <submittedName>
        <fullName evidence="2">Uncharacterized protein</fullName>
    </submittedName>
</protein>
<name>A0A8E2EVG9_9PEZI</name>
<dbReference type="PANTHER" id="PTHR42085:SF2">
    <property type="entry name" value="F-BOX DOMAIN-CONTAINING PROTEIN"/>
    <property type="match status" value="1"/>
</dbReference>
<evidence type="ECO:0000256" key="1">
    <source>
        <dbReference type="SAM" id="MobiDB-lite"/>
    </source>
</evidence>
<sequence length="106" mass="12077">MAASPFFKLPTELRLQIYNYLLLSVPPSYGYTHEDRPRRPPHAFRQPPGSPLRGHGILLANRQLHAEYTQAFYERTSFFFFIDANNGLPQPDDIPDTTNPDAATTT</sequence>
<evidence type="ECO:0000313" key="3">
    <source>
        <dbReference type="Proteomes" id="UP000250140"/>
    </source>
</evidence>
<dbReference type="OrthoDB" id="3796403at2759"/>
<feature type="non-terminal residue" evidence="2">
    <location>
        <position position="106"/>
    </location>
</feature>
<accession>A0A8E2EVG9</accession>
<feature type="region of interest" description="Disordered" evidence="1">
    <location>
        <begin position="30"/>
        <end position="54"/>
    </location>
</feature>
<gene>
    <name evidence="2" type="ORF">AOQ84DRAFT_224640</name>
</gene>
<organism evidence="2 3">
    <name type="scientific">Glonium stellatum</name>
    <dbReference type="NCBI Taxonomy" id="574774"/>
    <lineage>
        <taxon>Eukaryota</taxon>
        <taxon>Fungi</taxon>
        <taxon>Dikarya</taxon>
        <taxon>Ascomycota</taxon>
        <taxon>Pezizomycotina</taxon>
        <taxon>Dothideomycetes</taxon>
        <taxon>Pleosporomycetidae</taxon>
        <taxon>Gloniales</taxon>
        <taxon>Gloniaceae</taxon>
        <taxon>Glonium</taxon>
    </lineage>
</organism>
<dbReference type="AlphaFoldDB" id="A0A8E2EVG9"/>
<dbReference type="EMBL" id="KV750242">
    <property type="protein sequence ID" value="OCL05667.1"/>
    <property type="molecule type" value="Genomic_DNA"/>
</dbReference>
<proteinExistence type="predicted"/>
<reference evidence="2 3" key="1">
    <citation type="journal article" date="2016" name="Nat. Commun.">
        <title>Ectomycorrhizal ecology is imprinted in the genome of the dominant symbiotic fungus Cenococcum geophilum.</title>
        <authorList>
            <consortium name="DOE Joint Genome Institute"/>
            <person name="Peter M."/>
            <person name="Kohler A."/>
            <person name="Ohm R.A."/>
            <person name="Kuo A."/>
            <person name="Krutzmann J."/>
            <person name="Morin E."/>
            <person name="Arend M."/>
            <person name="Barry K.W."/>
            <person name="Binder M."/>
            <person name="Choi C."/>
            <person name="Clum A."/>
            <person name="Copeland A."/>
            <person name="Grisel N."/>
            <person name="Haridas S."/>
            <person name="Kipfer T."/>
            <person name="LaButti K."/>
            <person name="Lindquist E."/>
            <person name="Lipzen A."/>
            <person name="Maire R."/>
            <person name="Meier B."/>
            <person name="Mihaltcheva S."/>
            <person name="Molinier V."/>
            <person name="Murat C."/>
            <person name="Poggeler S."/>
            <person name="Quandt C.A."/>
            <person name="Sperisen C."/>
            <person name="Tritt A."/>
            <person name="Tisserant E."/>
            <person name="Crous P.W."/>
            <person name="Henrissat B."/>
            <person name="Nehls U."/>
            <person name="Egli S."/>
            <person name="Spatafora J.W."/>
            <person name="Grigoriev I.V."/>
            <person name="Martin F.M."/>
        </authorList>
    </citation>
    <scope>NUCLEOTIDE SEQUENCE [LARGE SCALE GENOMIC DNA]</scope>
    <source>
        <strain evidence="2 3">CBS 207.34</strain>
    </source>
</reference>